<protein>
    <submittedName>
        <fullName evidence="1">Uncharacterized protein</fullName>
    </submittedName>
</protein>
<gene>
    <name evidence="1" type="ORF">GO495_27475</name>
</gene>
<evidence type="ECO:0000313" key="1">
    <source>
        <dbReference type="EMBL" id="MVT44365.1"/>
    </source>
</evidence>
<sequence>MKKLIITALLIVAGFGGYALLHKTPVHVAYGTCNPKGKCTACKNCSGCENCSKNGGTCSVCR</sequence>
<evidence type="ECO:0000313" key="2">
    <source>
        <dbReference type="Proteomes" id="UP000468388"/>
    </source>
</evidence>
<dbReference type="AlphaFoldDB" id="A0A6N8JGD8"/>
<organism evidence="1 2">
    <name type="scientific">Chitinophaga oryziterrae</name>
    <dbReference type="NCBI Taxonomy" id="1031224"/>
    <lineage>
        <taxon>Bacteria</taxon>
        <taxon>Pseudomonadati</taxon>
        <taxon>Bacteroidota</taxon>
        <taxon>Chitinophagia</taxon>
        <taxon>Chitinophagales</taxon>
        <taxon>Chitinophagaceae</taxon>
        <taxon>Chitinophaga</taxon>
    </lineage>
</organism>
<dbReference type="EMBL" id="WRXO01000011">
    <property type="protein sequence ID" value="MVT44365.1"/>
    <property type="molecule type" value="Genomic_DNA"/>
</dbReference>
<keyword evidence="2" id="KW-1185">Reference proteome</keyword>
<comment type="caution">
    <text evidence="1">The sequence shown here is derived from an EMBL/GenBank/DDBJ whole genome shotgun (WGS) entry which is preliminary data.</text>
</comment>
<reference evidence="1 2" key="1">
    <citation type="submission" date="2019-12" db="EMBL/GenBank/DDBJ databases">
        <title>The draft genomic sequence of strain Chitinophaga oryziterrae JCM 16595.</title>
        <authorList>
            <person name="Zhang X."/>
        </authorList>
    </citation>
    <scope>NUCLEOTIDE SEQUENCE [LARGE SCALE GENOMIC DNA]</scope>
    <source>
        <strain evidence="1 2">JCM 16595</strain>
    </source>
</reference>
<accession>A0A6N8JGD8</accession>
<proteinExistence type="predicted"/>
<name>A0A6N8JGD8_9BACT</name>
<dbReference type="Proteomes" id="UP000468388">
    <property type="component" value="Unassembled WGS sequence"/>
</dbReference>
<dbReference type="OrthoDB" id="9895424at2"/>
<dbReference type="RefSeq" id="WP_157303162.1">
    <property type="nucleotide sequence ID" value="NZ_BAAAZB010000036.1"/>
</dbReference>